<keyword evidence="4 5" id="KW-0472">Membrane</keyword>
<evidence type="ECO:0000256" key="2">
    <source>
        <dbReference type="ARBA" id="ARBA00022692"/>
    </source>
</evidence>
<comment type="subcellular location">
    <subcellularLocation>
        <location evidence="1">Membrane</location>
        <topology evidence="1">Multi-pass membrane protein</topology>
    </subcellularLocation>
</comment>
<evidence type="ECO:0000313" key="8">
    <source>
        <dbReference type="Proteomes" id="UP000237968"/>
    </source>
</evidence>
<dbReference type="Pfam" id="PF00916">
    <property type="entry name" value="Sulfate_transp"/>
    <property type="match status" value="1"/>
</dbReference>
<feature type="domain" description="STAS" evidence="6">
    <location>
        <begin position="442"/>
        <end position="556"/>
    </location>
</feature>
<reference evidence="7 8" key="1">
    <citation type="submission" date="2018-03" db="EMBL/GenBank/DDBJ databases">
        <title>Draft Genome Sequences of the Obligatory Marine Myxobacteria Enhygromyxa salina SWB005.</title>
        <authorList>
            <person name="Poehlein A."/>
            <person name="Moghaddam J.A."/>
            <person name="Harms H."/>
            <person name="Alanjari M."/>
            <person name="Koenig G.M."/>
            <person name="Daniel R."/>
            <person name="Schaeberle T.F."/>
        </authorList>
    </citation>
    <scope>NUCLEOTIDE SEQUENCE [LARGE SCALE GENOMIC DNA]</scope>
    <source>
        <strain evidence="7 8">SWB005</strain>
    </source>
</reference>
<protein>
    <submittedName>
        <fullName evidence="7">Putative sulfate transporter</fullName>
    </submittedName>
</protein>
<keyword evidence="2 5" id="KW-0812">Transmembrane</keyword>
<evidence type="ECO:0000256" key="4">
    <source>
        <dbReference type="ARBA" id="ARBA00023136"/>
    </source>
</evidence>
<evidence type="ECO:0000313" key="7">
    <source>
        <dbReference type="EMBL" id="PRP91823.1"/>
    </source>
</evidence>
<dbReference type="Proteomes" id="UP000237968">
    <property type="component" value="Unassembled WGS sequence"/>
</dbReference>
<dbReference type="NCBIfam" id="TIGR00815">
    <property type="entry name" value="sulP"/>
    <property type="match status" value="1"/>
</dbReference>
<proteinExistence type="predicted"/>
<dbReference type="AlphaFoldDB" id="A0A2S9XG39"/>
<dbReference type="EMBL" id="PVNK01000231">
    <property type="protein sequence ID" value="PRP91823.1"/>
    <property type="molecule type" value="Genomic_DNA"/>
</dbReference>
<dbReference type="PROSITE" id="PS50801">
    <property type="entry name" value="STAS"/>
    <property type="match status" value="1"/>
</dbReference>
<evidence type="ECO:0000256" key="5">
    <source>
        <dbReference type="SAM" id="Phobius"/>
    </source>
</evidence>
<evidence type="ECO:0000256" key="1">
    <source>
        <dbReference type="ARBA" id="ARBA00004141"/>
    </source>
</evidence>
<gene>
    <name evidence="7" type="ORF">ENSA5_52610</name>
</gene>
<dbReference type="RefSeq" id="WP_181198169.1">
    <property type="nucleotide sequence ID" value="NZ_PVNK01000231.1"/>
</dbReference>
<dbReference type="CDD" id="cd07042">
    <property type="entry name" value="STAS_SulP_like_sulfate_transporter"/>
    <property type="match status" value="1"/>
</dbReference>
<feature type="transmembrane region" description="Helical" evidence="5">
    <location>
        <begin position="127"/>
        <end position="147"/>
    </location>
</feature>
<dbReference type="PROSITE" id="PS01130">
    <property type="entry name" value="SLC26A"/>
    <property type="match status" value="1"/>
</dbReference>
<dbReference type="InterPro" id="IPR018045">
    <property type="entry name" value="S04_transporter_CS"/>
</dbReference>
<dbReference type="InterPro" id="IPR001902">
    <property type="entry name" value="SLC26A/SulP_fam"/>
</dbReference>
<keyword evidence="3 5" id="KW-1133">Transmembrane helix</keyword>
<dbReference type="GO" id="GO:0016020">
    <property type="term" value="C:membrane"/>
    <property type="evidence" value="ECO:0007669"/>
    <property type="project" value="UniProtKB-SubCell"/>
</dbReference>
<organism evidence="7 8">
    <name type="scientific">Enhygromyxa salina</name>
    <dbReference type="NCBI Taxonomy" id="215803"/>
    <lineage>
        <taxon>Bacteria</taxon>
        <taxon>Pseudomonadati</taxon>
        <taxon>Myxococcota</taxon>
        <taxon>Polyangia</taxon>
        <taxon>Nannocystales</taxon>
        <taxon>Nannocystaceae</taxon>
        <taxon>Enhygromyxa</taxon>
    </lineage>
</organism>
<keyword evidence="8" id="KW-1185">Reference proteome</keyword>
<dbReference type="GO" id="GO:0008271">
    <property type="term" value="F:secondary active sulfate transmembrane transporter activity"/>
    <property type="evidence" value="ECO:0007669"/>
    <property type="project" value="InterPro"/>
</dbReference>
<feature type="transmembrane region" description="Helical" evidence="5">
    <location>
        <begin position="330"/>
        <end position="350"/>
    </location>
</feature>
<feature type="transmembrane region" description="Helical" evidence="5">
    <location>
        <begin position="356"/>
        <end position="375"/>
    </location>
</feature>
<feature type="transmembrane region" description="Helical" evidence="5">
    <location>
        <begin position="387"/>
        <end position="418"/>
    </location>
</feature>
<dbReference type="SUPFAM" id="SSF52091">
    <property type="entry name" value="SpoIIaa-like"/>
    <property type="match status" value="1"/>
</dbReference>
<sequence>MPGLRERLSQAHARGLATLRQHFRGDLLAGITVMVVLVPQALAYAVLAGVPPVYGLYAATIPPLVYALVGSSRFMAIGPVALTSLMIASGLEGLAEPGTEQWAELAVLLSFEVGVLFVLFGLVRAGFLVNFLGYPTILGFNAAAGLITAGSQLRPFFGIPREIAPGLPATKPWPILLHLDAVHLPTLAVASGSLVALVSMRRYAPRWPNYLLVCVVGIVLAWALDLPAHGVAVVGEIPRGLPRPQLPSFELDTMRALLPAAASILVIGYVSSITVVKALEAKARGTVEPGRELFAFGLANLASGVFGSFPVSSGLARATVTAQAGARTRLTGVIAALGVLAALILAGALFEWLPRPVLASIVMLAASSLIDVGGVREVFKTKRADGVTSVLTFIATLVIGLEVGLAVGIVAALVFFVARTTQPHTAELGRVPGTTVYRNIERVEAAEVCPQVSMLRIDAPLYYANARFLDDRITSLLAEREPMKLLALDFAAVNDVDATAVLSLHRLIEALRAGGNDLHIIGAIGPVRDLFARSGLLELLGEDHMHRNFAEAAAKLSAAVDRSYCEGTCRAFAFPSCTLIPRAALVRDRAKAARFTPQI</sequence>
<name>A0A2S9XG39_9BACT</name>
<feature type="transmembrane region" description="Helical" evidence="5">
    <location>
        <begin position="254"/>
        <end position="276"/>
    </location>
</feature>
<feature type="transmembrane region" description="Helical" evidence="5">
    <location>
        <begin position="210"/>
        <end position="234"/>
    </location>
</feature>
<dbReference type="InterPro" id="IPR002645">
    <property type="entry name" value="STAS_dom"/>
</dbReference>
<comment type="caution">
    <text evidence="7">The sequence shown here is derived from an EMBL/GenBank/DDBJ whole genome shotgun (WGS) entry which is preliminary data.</text>
</comment>
<dbReference type="Gene3D" id="3.30.750.24">
    <property type="entry name" value="STAS domain"/>
    <property type="match status" value="1"/>
</dbReference>
<feature type="transmembrane region" description="Helical" evidence="5">
    <location>
        <begin position="27"/>
        <end position="47"/>
    </location>
</feature>
<dbReference type="InterPro" id="IPR036513">
    <property type="entry name" value="STAS_dom_sf"/>
</dbReference>
<feature type="transmembrane region" description="Helical" evidence="5">
    <location>
        <begin position="101"/>
        <end position="120"/>
    </location>
</feature>
<evidence type="ECO:0000256" key="3">
    <source>
        <dbReference type="ARBA" id="ARBA00022989"/>
    </source>
</evidence>
<evidence type="ECO:0000259" key="6">
    <source>
        <dbReference type="PROSITE" id="PS50801"/>
    </source>
</evidence>
<dbReference type="Pfam" id="PF01740">
    <property type="entry name" value="STAS"/>
    <property type="match status" value="1"/>
</dbReference>
<dbReference type="PANTHER" id="PTHR11814">
    <property type="entry name" value="SULFATE TRANSPORTER"/>
    <property type="match status" value="1"/>
</dbReference>
<dbReference type="InterPro" id="IPR011547">
    <property type="entry name" value="SLC26A/SulP_dom"/>
</dbReference>
<accession>A0A2S9XG39</accession>
<feature type="transmembrane region" description="Helical" evidence="5">
    <location>
        <begin position="175"/>
        <end position="198"/>
    </location>
</feature>